<comment type="caution">
    <text evidence="2">The sequence shown here is derived from an EMBL/GenBank/DDBJ whole genome shotgun (WGS) entry which is preliminary data.</text>
</comment>
<name>A0ABS7XV26_9FLAO</name>
<feature type="transmembrane region" description="Helical" evidence="1">
    <location>
        <begin position="37"/>
        <end position="55"/>
    </location>
</feature>
<accession>A0ABS7XV26</accession>
<keyword evidence="1" id="KW-0472">Membrane</keyword>
<keyword evidence="1" id="KW-0812">Transmembrane</keyword>
<gene>
    <name evidence="2" type="ORF">LBU54_14885</name>
</gene>
<feature type="transmembrane region" description="Helical" evidence="1">
    <location>
        <begin position="83"/>
        <end position="100"/>
    </location>
</feature>
<feature type="transmembrane region" description="Helical" evidence="1">
    <location>
        <begin position="106"/>
        <end position="126"/>
    </location>
</feature>
<keyword evidence="1" id="KW-1133">Transmembrane helix</keyword>
<protein>
    <recommendedName>
        <fullName evidence="4">DUF2178 domain-containing protein</fullName>
    </recommendedName>
</protein>
<organism evidence="2 3">
    <name type="scientific">Winogradskyella alexanderae</name>
    <dbReference type="NCBI Taxonomy" id="2877123"/>
    <lineage>
        <taxon>Bacteria</taxon>
        <taxon>Pseudomonadati</taxon>
        <taxon>Bacteroidota</taxon>
        <taxon>Flavobacteriia</taxon>
        <taxon>Flavobacteriales</taxon>
        <taxon>Flavobacteriaceae</taxon>
        <taxon>Winogradskyella</taxon>
    </lineage>
</organism>
<evidence type="ECO:0008006" key="4">
    <source>
        <dbReference type="Google" id="ProtNLM"/>
    </source>
</evidence>
<dbReference type="Pfam" id="PF09946">
    <property type="entry name" value="DUF2178"/>
    <property type="match status" value="1"/>
</dbReference>
<proteinExistence type="predicted"/>
<dbReference type="RefSeq" id="WP_224531860.1">
    <property type="nucleotide sequence ID" value="NZ_JAIUJR010000015.1"/>
</dbReference>
<sequence length="137" mass="15777">MNSKNKTLYSFIPFLGIITLISFWVFKATKPFNTETYFVLGLVILIIGISLYFKITSYKSEKAGLTAEDEFSKRVKEKSAAKAFNWSIYMWLFIIFLVDMEPRNKITIGLGIIGMGLIFFLNWLYLSKVGISDENKD</sequence>
<feature type="transmembrane region" description="Helical" evidence="1">
    <location>
        <begin position="7"/>
        <end position="25"/>
    </location>
</feature>
<dbReference type="InterPro" id="IPR019235">
    <property type="entry name" value="DUF2178_TM"/>
</dbReference>
<evidence type="ECO:0000313" key="3">
    <source>
        <dbReference type="Proteomes" id="UP001198901"/>
    </source>
</evidence>
<dbReference type="EMBL" id="JAIUJR010000015">
    <property type="protein sequence ID" value="MCA0133880.1"/>
    <property type="molecule type" value="Genomic_DNA"/>
</dbReference>
<evidence type="ECO:0000313" key="2">
    <source>
        <dbReference type="EMBL" id="MCA0133880.1"/>
    </source>
</evidence>
<evidence type="ECO:0000256" key="1">
    <source>
        <dbReference type="SAM" id="Phobius"/>
    </source>
</evidence>
<keyword evidence="3" id="KW-1185">Reference proteome</keyword>
<dbReference type="Proteomes" id="UP001198901">
    <property type="component" value="Unassembled WGS sequence"/>
</dbReference>
<reference evidence="3" key="1">
    <citation type="submission" date="2023-07" db="EMBL/GenBank/DDBJ databases">
        <authorList>
            <person name="Yue Y."/>
        </authorList>
    </citation>
    <scope>NUCLEOTIDE SEQUENCE [LARGE SCALE GENOMIC DNA]</scope>
    <source>
        <strain evidence="3">D23</strain>
    </source>
</reference>